<dbReference type="Proteomes" id="UP000812287">
    <property type="component" value="Unassembled WGS sequence"/>
</dbReference>
<name>A0A9P7VFQ0_9AGAR</name>
<gene>
    <name evidence="2" type="ORF">BT62DRAFT_924504</name>
</gene>
<evidence type="ECO:0000256" key="1">
    <source>
        <dbReference type="SAM" id="MobiDB-lite"/>
    </source>
</evidence>
<comment type="caution">
    <text evidence="2">The sequence shown here is derived from an EMBL/GenBank/DDBJ whole genome shotgun (WGS) entry which is preliminary data.</text>
</comment>
<dbReference type="EMBL" id="MU250585">
    <property type="protein sequence ID" value="KAG7439733.1"/>
    <property type="molecule type" value="Genomic_DNA"/>
</dbReference>
<reference evidence="2" key="1">
    <citation type="submission" date="2020-11" db="EMBL/GenBank/DDBJ databases">
        <title>Adaptations for nitrogen fixation in a non-lichenized fungal sporocarp promotes dispersal by wood-feeding termites.</title>
        <authorList>
            <consortium name="DOE Joint Genome Institute"/>
            <person name="Koch R.A."/>
            <person name="Yoon G."/>
            <person name="Arayal U."/>
            <person name="Lail K."/>
            <person name="Amirebrahimi M."/>
            <person name="Labutti K."/>
            <person name="Lipzen A."/>
            <person name="Riley R."/>
            <person name="Barry K."/>
            <person name="Henrissat B."/>
            <person name="Grigoriev I.V."/>
            <person name="Herr J.R."/>
            <person name="Aime M.C."/>
        </authorList>
    </citation>
    <scope>NUCLEOTIDE SEQUENCE</scope>
    <source>
        <strain evidence="2">MCA 3950</strain>
    </source>
</reference>
<evidence type="ECO:0000313" key="3">
    <source>
        <dbReference type="Proteomes" id="UP000812287"/>
    </source>
</evidence>
<dbReference type="OrthoDB" id="10663678at2759"/>
<accession>A0A9P7VFQ0</accession>
<feature type="region of interest" description="Disordered" evidence="1">
    <location>
        <begin position="363"/>
        <end position="388"/>
    </location>
</feature>
<proteinExistence type="predicted"/>
<dbReference type="GeneID" id="66106915"/>
<dbReference type="RefSeq" id="XP_043033233.1">
    <property type="nucleotide sequence ID" value="XM_043184618.1"/>
</dbReference>
<keyword evidence="3" id="KW-1185">Reference proteome</keyword>
<sequence>MRFVPEWAQFGLAPGVIQQAAFLGAVRNQGTGYVEQPYDQLEIPPWCKFDLEGVLSLVDAWGARSAVDIVCTSITAPMFLRELLRFWWEEEAQLTSKHTLSLSLHEEQYQEALQQILTWSLVASGSGQKFWDVSRLQDVSPDQQRDIARIIDNGEMALVDCNCTAGVLYTRTFPGTSSLHSISIIDDFLPATTDLILLCVPYPGLKATFTKIMLVFQHFIAIASDPARAGLSEGVVWPLRGVSLGRGNVQQDLGRILLHVKDVVDGQEYNTALNHTVGLNERYHAVPRYMDLPHAIASQIEKYAYQEVYLQGVDAFSVTLGGVFEVVDVKKALDSAMFPLCIFQVFGYAAVEEIRYMRVGREHHKKKKKNKSSDKRVFNLESNPGSKE</sequence>
<dbReference type="AlphaFoldDB" id="A0A9P7VFQ0"/>
<protein>
    <submittedName>
        <fullName evidence="2">Uncharacterized protein</fullName>
    </submittedName>
</protein>
<organism evidence="2 3">
    <name type="scientific">Guyanagaster necrorhizus</name>
    <dbReference type="NCBI Taxonomy" id="856835"/>
    <lineage>
        <taxon>Eukaryota</taxon>
        <taxon>Fungi</taxon>
        <taxon>Dikarya</taxon>
        <taxon>Basidiomycota</taxon>
        <taxon>Agaricomycotina</taxon>
        <taxon>Agaricomycetes</taxon>
        <taxon>Agaricomycetidae</taxon>
        <taxon>Agaricales</taxon>
        <taxon>Marasmiineae</taxon>
        <taxon>Physalacriaceae</taxon>
        <taxon>Guyanagaster</taxon>
    </lineage>
</organism>
<evidence type="ECO:0000313" key="2">
    <source>
        <dbReference type="EMBL" id="KAG7439733.1"/>
    </source>
</evidence>